<feature type="transmembrane region" description="Helical" evidence="1">
    <location>
        <begin position="41"/>
        <end position="64"/>
    </location>
</feature>
<name>A0A3D9BC48_9FLAO</name>
<keyword evidence="1" id="KW-0472">Membrane</keyword>
<dbReference type="RefSeq" id="WP_115951539.1">
    <property type="nucleotide sequence ID" value="NZ_QNVS01000083.1"/>
</dbReference>
<dbReference type="EMBL" id="QNVS01000083">
    <property type="protein sequence ID" value="REC51029.1"/>
    <property type="molecule type" value="Genomic_DNA"/>
</dbReference>
<reference evidence="2 3" key="1">
    <citation type="journal article" date="2006" name="Int. J. Syst. Evol. Microbiol.">
        <title>Chryseobacterium piscium sp. nov., isolated from fish of the South Atlantic Ocean off South Africa.</title>
        <authorList>
            <person name="de Beer H."/>
            <person name="Hugo C.J."/>
            <person name="Jooste P.J."/>
            <person name="Vancanneyt M."/>
            <person name="Coenye T."/>
            <person name="Vandamme P."/>
        </authorList>
    </citation>
    <scope>NUCLEOTIDE SEQUENCE [LARGE SCALE GENOMIC DNA]</scope>
    <source>
        <strain evidence="2 3">CCUG 51923</strain>
    </source>
</reference>
<comment type="caution">
    <text evidence="2">The sequence shown here is derived from an EMBL/GenBank/DDBJ whole genome shotgun (WGS) entry which is preliminary data.</text>
</comment>
<feature type="transmembrane region" description="Helical" evidence="1">
    <location>
        <begin position="12"/>
        <end position="35"/>
    </location>
</feature>
<proteinExistence type="predicted"/>
<dbReference type="Proteomes" id="UP000256512">
    <property type="component" value="Unassembled WGS sequence"/>
</dbReference>
<accession>A0A3D9BC48</accession>
<organism evidence="2 3">
    <name type="scientific">Chryseobacterium piscium</name>
    <dbReference type="NCBI Taxonomy" id="333702"/>
    <lineage>
        <taxon>Bacteria</taxon>
        <taxon>Pseudomonadati</taxon>
        <taxon>Bacteroidota</taxon>
        <taxon>Flavobacteriia</taxon>
        <taxon>Flavobacteriales</taxon>
        <taxon>Weeksellaceae</taxon>
        <taxon>Chryseobacterium group</taxon>
        <taxon>Chryseobacterium</taxon>
    </lineage>
</organism>
<protein>
    <submittedName>
        <fullName evidence="2">Uncharacterized protein</fullName>
    </submittedName>
</protein>
<evidence type="ECO:0000313" key="3">
    <source>
        <dbReference type="Proteomes" id="UP000256512"/>
    </source>
</evidence>
<keyword evidence="3" id="KW-1185">Reference proteome</keyword>
<evidence type="ECO:0000256" key="1">
    <source>
        <dbReference type="SAM" id="Phobius"/>
    </source>
</evidence>
<dbReference type="PROSITE" id="PS51257">
    <property type="entry name" value="PROKAR_LIPOPROTEIN"/>
    <property type="match status" value="1"/>
</dbReference>
<gene>
    <name evidence="2" type="ORF">DRF62_17990</name>
</gene>
<keyword evidence="1" id="KW-1133">Transmembrane helix</keyword>
<sequence length="152" mass="17823">MNFKISLAKKTLVFYSIIGLVISCASIYNLIWGVILHETPTYRIGVFSLFGFIVFPVLLISTYLKNKCVIDTDSVHIGKIKYRFSDYDFFITTYQLSFKDRPLFSIFKKDYFDFVIKETGTNNIVFQKDLDIFRKDIELIKRALPPGKIKYR</sequence>
<dbReference type="AlphaFoldDB" id="A0A3D9BC48"/>
<evidence type="ECO:0000313" key="2">
    <source>
        <dbReference type="EMBL" id="REC51029.1"/>
    </source>
</evidence>
<keyword evidence="1" id="KW-0812">Transmembrane</keyword>